<protein>
    <submittedName>
        <fullName evidence="1">Uncharacterized protein</fullName>
    </submittedName>
</protein>
<evidence type="ECO:0000313" key="2">
    <source>
        <dbReference type="Proteomes" id="UP000176944"/>
    </source>
</evidence>
<reference evidence="2" key="1">
    <citation type="submission" date="2016-10" db="EMBL/GenBank/DDBJ databases">
        <title>Comparative genomics uncovers the prolific and rare metabolic potential of the cyanobacterial genus Moorea.</title>
        <authorList>
            <person name="Leao T."/>
            <person name="Castelao G."/>
            <person name="Korobeynikov A."/>
            <person name="Monroe E.A."/>
            <person name="Podell S."/>
            <person name="Glukhov E."/>
            <person name="Allen E."/>
            <person name="Gerwick W.H."/>
            <person name="Gerwick L."/>
        </authorList>
    </citation>
    <scope>NUCLEOTIDE SEQUENCE [LARGE SCALE GENOMIC DNA]</scope>
    <source>
        <strain evidence="2">JHB</strain>
    </source>
</reference>
<proteinExistence type="predicted"/>
<sequence length="90" mass="10222">MVSCYAAYPELTLLNQHQRPDITMSIVLVQKKGAERLLATVSIQLSAVSRQFLNKRGKLWPWPVATLREWPRYGTVKSKLGHRVEACATN</sequence>
<dbReference type="Proteomes" id="UP000176944">
    <property type="component" value="Chromosome"/>
</dbReference>
<dbReference type="EMBL" id="CP017708">
    <property type="protein sequence ID" value="AOY83340.1"/>
    <property type="molecule type" value="Genomic_DNA"/>
</dbReference>
<name>A0A1D9G7F9_MOOP1</name>
<accession>A0A1D9G7F9</accession>
<dbReference type="AlphaFoldDB" id="A0A1D9G7F9"/>
<organism evidence="1 2">
    <name type="scientific">Moorena producens (strain JHB)</name>
    <dbReference type="NCBI Taxonomy" id="1454205"/>
    <lineage>
        <taxon>Bacteria</taxon>
        <taxon>Bacillati</taxon>
        <taxon>Cyanobacteriota</taxon>
        <taxon>Cyanophyceae</taxon>
        <taxon>Coleofasciculales</taxon>
        <taxon>Coleofasciculaceae</taxon>
        <taxon>Moorena</taxon>
    </lineage>
</organism>
<evidence type="ECO:0000313" key="1">
    <source>
        <dbReference type="EMBL" id="AOY83340.1"/>
    </source>
</evidence>
<gene>
    <name evidence="1" type="ORF">BJP36_28890</name>
</gene>